<evidence type="ECO:0000313" key="2">
    <source>
        <dbReference type="Proteomes" id="UP000823842"/>
    </source>
</evidence>
<comment type="caution">
    <text evidence="1">The sequence shown here is derived from an EMBL/GenBank/DDBJ whole genome shotgun (WGS) entry which is preliminary data.</text>
</comment>
<reference evidence="1" key="1">
    <citation type="journal article" date="2021" name="PeerJ">
        <title>Extensive microbial diversity within the chicken gut microbiome revealed by metagenomics and culture.</title>
        <authorList>
            <person name="Gilroy R."/>
            <person name="Ravi A."/>
            <person name="Getino M."/>
            <person name="Pursley I."/>
            <person name="Horton D.L."/>
            <person name="Alikhan N.F."/>
            <person name="Baker D."/>
            <person name="Gharbi K."/>
            <person name="Hall N."/>
            <person name="Watson M."/>
            <person name="Adriaenssens E.M."/>
            <person name="Foster-Nyarko E."/>
            <person name="Jarju S."/>
            <person name="Secka A."/>
            <person name="Antonio M."/>
            <person name="Oren A."/>
            <person name="Chaudhuri R.R."/>
            <person name="La Ragione R."/>
            <person name="Hildebrand F."/>
            <person name="Pallen M.J."/>
        </authorList>
    </citation>
    <scope>NUCLEOTIDE SEQUENCE</scope>
    <source>
        <strain evidence="1">ChiSjej1B19-5720</strain>
    </source>
</reference>
<dbReference type="EMBL" id="DWYZ01000126">
    <property type="protein sequence ID" value="HJB28427.1"/>
    <property type="molecule type" value="Genomic_DNA"/>
</dbReference>
<sequence>MGHFCVFEGEGKRELFSGVDACMMERGGQTAAHIPHGWRFWTGETECVLDLVGDEGRLWKWVVMFEKMYSVLPSLGLWWGVDN</sequence>
<organism evidence="1 2">
    <name type="scientific">Candidatus Blautia faecavium</name>
    <dbReference type="NCBI Taxonomy" id="2838487"/>
    <lineage>
        <taxon>Bacteria</taxon>
        <taxon>Bacillati</taxon>
        <taxon>Bacillota</taxon>
        <taxon>Clostridia</taxon>
        <taxon>Lachnospirales</taxon>
        <taxon>Lachnospiraceae</taxon>
        <taxon>Blautia</taxon>
    </lineage>
</organism>
<protein>
    <submittedName>
        <fullName evidence="1">Uncharacterized protein</fullName>
    </submittedName>
</protein>
<name>A0A9D2LS87_9FIRM</name>
<proteinExistence type="predicted"/>
<dbReference type="AlphaFoldDB" id="A0A9D2LS87"/>
<evidence type="ECO:0000313" key="1">
    <source>
        <dbReference type="EMBL" id="HJB28427.1"/>
    </source>
</evidence>
<gene>
    <name evidence="1" type="ORF">IAA06_06495</name>
</gene>
<reference evidence="1" key="2">
    <citation type="submission" date="2021-04" db="EMBL/GenBank/DDBJ databases">
        <authorList>
            <person name="Gilroy R."/>
        </authorList>
    </citation>
    <scope>NUCLEOTIDE SEQUENCE</scope>
    <source>
        <strain evidence="1">ChiSjej1B19-5720</strain>
    </source>
</reference>
<dbReference type="Proteomes" id="UP000823842">
    <property type="component" value="Unassembled WGS sequence"/>
</dbReference>
<accession>A0A9D2LS87</accession>